<accession>X1F0I4</accession>
<sequence length="58" mass="6854">MIIDVEFIDSKGFLSLIMFPSKSESLRWLEALKKGTDIKWRSKNSVFVSQQYLRKEND</sequence>
<evidence type="ECO:0000313" key="1">
    <source>
        <dbReference type="EMBL" id="GAH38402.1"/>
    </source>
</evidence>
<reference evidence="1" key="1">
    <citation type="journal article" date="2014" name="Front. Microbiol.">
        <title>High frequency of phylogenetically diverse reductive dehalogenase-homologous genes in deep subseafloor sedimentary metagenomes.</title>
        <authorList>
            <person name="Kawai M."/>
            <person name="Futagami T."/>
            <person name="Toyoda A."/>
            <person name="Takaki Y."/>
            <person name="Nishi S."/>
            <person name="Hori S."/>
            <person name="Arai W."/>
            <person name="Tsubouchi T."/>
            <person name="Morono Y."/>
            <person name="Uchiyama I."/>
            <person name="Ito T."/>
            <person name="Fujiyama A."/>
            <person name="Inagaki F."/>
            <person name="Takami H."/>
        </authorList>
    </citation>
    <scope>NUCLEOTIDE SEQUENCE</scope>
    <source>
        <strain evidence="1">Expedition CK06-06</strain>
    </source>
</reference>
<name>X1F0I4_9ZZZZ</name>
<dbReference type="EMBL" id="BARU01008223">
    <property type="protein sequence ID" value="GAH38402.1"/>
    <property type="molecule type" value="Genomic_DNA"/>
</dbReference>
<dbReference type="AlphaFoldDB" id="X1F0I4"/>
<comment type="caution">
    <text evidence="1">The sequence shown here is derived from an EMBL/GenBank/DDBJ whole genome shotgun (WGS) entry which is preliminary data.</text>
</comment>
<gene>
    <name evidence="1" type="ORF">S03H2_16122</name>
</gene>
<organism evidence="1">
    <name type="scientific">marine sediment metagenome</name>
    <dbReference type="NCBI Taxonomy" id="412755"/>
    <lineage>
        <taxon>unclassified sequences</taxon>
        <taxon>metagenomes</taxon>
        <taxon>ecological metagenomes</taxon>
    </lineage>
</organism>
<protein>
    <submittedName>
        <fullName evidence="1">Uncharacterized protein</fullName>
    </submittedName>
</protein>
<proteinExistence type="predicted"/>